<accession>A0A8J3VSE9</accession>
<evidence type="ECO:0000313" key="3">
    <source>
        <dbReference type="Proteomes" id="UP000642748"/>
    </source>
</evidence>
<dbReference type="Proteomes" id="UP000642748">
    <property type="component" value="Unassembled WGS sequence"/>
</dbReference>
<keyword evidence="1" id="KW-0472">Membrane</keyword>
<gene>
    <name evidence="2" type="ORF">Raf01_45500</name>
</gene>
<sequence>MDDIGVHSSSVAATARWPYPLAALFGLLLLNGSITLVSRMQRRLVVTIVVAFVFGLVVPVVGLALEWYLPLPRRWWSLLLFVATIYFPQPIVFLGVRRLIRLTREIKAERASGSIADQAF</sequence>
<protein>
    <submittedName>
        <fullName evidence="2">Uncharacterized protein</fullName>
    </submittedName>
</protein>
<feature type="transmembrane region" description="Helical" evidence="1">
    <location>
        <begin position="17"/>
        <end position="37"/>
    </location>
</feature>
<keyword evidence="1" id="KW-1133">Transmembrane helix</keyword>
<organism evidence="2 3">
    <name type="scientific">Rugosimonospora africana</name>
    <dbReference type="NCBI Taxonomy" id="556532"/>
    <lineage>
        <taxon>Bacteria</taxon>
        <taxon>Bacillati</taxon>
        <taxon>Actinomycetota</taxon>
        <taxon>Actinomycetes</taxon>
        <taxon>Micromonosporales</taxon>
        <taxon>Micromonosporaceae</taxon>
        <taxon>Rugosimonospora</taxon>
    </lineage>
</organism>
<feature type="transmembrane region" description="Helical" evidence="1">
    <location>
        <begin position="75"/>
        <end position="96"/>
    </location>
</feature>
<proteinExistence type="predicted"/>
<dbReference type="EMBL" id="BONZ01000043">
    <property type="protein sequence ID" value="GIH16378.1"/>
    <property type="molecule type" value="Genomic_DNA"/>
</dbReference>
<keyword evidence="1" id="KW-0812">Transmembrane</keyword>
<dbReference type="AlphaFoldDB" id="A0A8J3VSE9"/>
<keyword evidence="3" id="KW-1185">Reference proteome</keyword>
<feature type="transmembrane region" description="Helical" evidence="1">
    <location>
        <begin position="44"/>
        <end position="69"/>
    </location>
</feature>
<reference evidence="2" key="1">
    <citation type="submission" date="2021-01" db="EMBL/GenBank/DDBJ databases">
        <title>Whole genome shotgun sequence of Rugosimonospora africana NBRC 104875.</title>
        <authorList>
            <person name="Komaki H."/>
            <person name="Tamura T."/>
        </authorList>
    </citation>
    <scope>NUCLEOTIDE SEQUENCE</scope>
    <source>
        <strain evidence="2">NBRC 104875</strain>
    </source>
</reference>
<evidence type="ECO:0000256" key="1">
    <source>
        <dbReference type="SAM" id="Phobius"/>
    </source>
</evidence>
<name>A0A8J3VSE9_9ACTN</name>
<evidence type="ECO:0000313" key="2">
    <source>
        <dbReference type="EMBL" id="GIH16378.1"/>
    </source>
</evidence>
<comment type="caution">
    <text evidence="2">The sequence shown here is derived from an EMBL/GenBank/DDBJ whole genome shotgun (WGS) entry which is preliminary data.</text>
</comment>